<dbReference type="Pfam" id="PF13532">
    <property type="entry name" value="2OG-FeII_Oxy_2"/>
    <property type="match status" value="1"/>
</dbReference>
<keyword evidence="5" id="KW-0408">Iron</keyword>
<feature type="domain" description="Fe2OG dioxygenase" evidence="7">
    <location>
        <begin position="186"/>
        <end position="294"/>
    </location>
</feature>
<protein>
    <submittedName>
        <fullName evidence="8">2OG-Fe(II) oxygenase superfamily protein</fullName>
    </submittedName>
</protein>
<dbReference type="Proteomes" id="UP001363151">
    <property type="component" value="Unassembled WGS sequence"/>
</dbReference>
<reference evidence="8 9" key="1">
    <citation type="submission" date="2024-03" db="EMBL/GenBank/DDBJ databases">
        <title>Aureococcus anophagefferens CCMP1851 and Kratosvirus quantuckense: Draft genome of a second virus-susceptible host strain in the model system.</title>
        <authorList>
            <person name="Chase E."/>
            <person name="Truchon A.R."/>
            <person name="Schepens W."/>
            <person name="Wilhelm S.W."/>
        </authorList>
    </citation>
    <scope>NUCLEOTIDE SEQUENCE [LARGE SCALE GENOMIC DNA]</scope>
    <source>
        <strain evidence="8 9">CCMP1851</strain>
    </source>
</reference>
<organism evidence="8 9">
    <name type="scientific">Aureococcus anophagefferens</name>
    <name type="common">Harmful bloom alga</name>
    <dbReference type="NCBI Taxonomy" id="44056"/>
    <lineage>
        <taxon>Eukaryota</taxon>
        <taxon>Sar</taxon>
        <taxon>Stramenopiles</taxon>
        <taxon>Ochrophyta</taxon>
        <taxon>Pelagophyceae</taxon>
        <taxon>Pelagomonadales</taxon>
        <taxon>Pelagomonadaceae</taxon>
        <taxon>Aureococcus</taxon>
    </lineage>
</organism>
<dbReference type="SUPFAM" id="SSF51197">
    <property type="entry name" value="Clavaminate synthase-like"/>
    <property type="match status" value="1"/>
</dbReference>
<keyword evidence="2" id="KW-0479">Metal-binding</keyword>
<evidence type="ECO:0000313" key="8">
    <source>
        <dbReference type="EMBL" id="KAK7230219.1"/>
    </source>
</evidence>
<evidence type="ECO:0000256" key="4">
    <source>
        <dbReference type="ARBA" id="ARBA00023002"/>
    </source>
</evidence>
<feature type="region of interest" description="Disordered" evidence="6">
    <location>
        <begin position="149"/>
        <end position="172"/>
    </location>
</feature>
<evidence type="ECO:0000256" key="3">
    <source>
        <dbReference type="ARBA" id="ARBA00022964"/>
    </source>
</evidence>
<comment type="cofactor">
    <cofactor evidence="1">
        <name>Fe(2+)</name>
        <dbReference type="ChEBI" id="CHEBI:29033"/>
    </cofactor>
</comment>
<comment type="caution">
    <text evidence="8">The sequence shown here is derived from an EMBL/GenBank/DDBJ whole genome shotgun (WGS) entry which is preliminary data.</text>
</comment>
<dbReference type="InterPro" id="IPR005123">
    <property type="entry name" value="Oxoglu/Fe-dep_dioxygenase_dom"/>
</dbReference>
<dbReference type="PANTHER" id="PTHR16557">
    <property type="entry name" value="ALKYLATED DNA REPAIR PROTEIN ALKB-RELATED"/>
    <property type="match status" value="1"/>
</dbReference>
<proteinExistence type="predicted"/>
<dbReference type="InterPro" id="IPR027450">
    <property type="entry name" value="AlkB-like"/>
</dbReference>
<keyword evidence="3" id="KW-0223">Dioxygenase</keyword>
<dbReference type="EMBL" id="JBBJCI010000445">
    <property type="protein sequence ID" value="KAK7230219.1"/>
    <property type="molecule type" value="Genomic_DNA"/>
</dbReference>
<dbReference type="InterPro" id="IPR004574">
    <property type="entry name" value="Alkb"/>
</dbReference>
<evidence type="ECO:0000256" key="5">
    <source>
        <dbReference type="ARBA" id="ARBA00023004"/>
    </source>
</evidence>
<accession>A0ABR1FG44</accession>
<feature type="compositionally biased region" description="Basic residues" evidence="6">
    <location>
        <begin position="163"/>
        <end position="172"/>
    </location>
</feature>
<keyword evidence="9" id="KW-1185">Reference proteome</keyword>
<name>A0ABR1FG44_AURAN</name>
<evidence type="ECO:0000259" key="7">
    <source>
        <dbReference type="PROSITE" id="PS51471"/>
    </source>
</evidence>
<evidence type="ECO:0000256" key="1">
    <source>
        <dbReference type="ARBA" id="ARBA00001954"/>
    </source>
</evidence>
<dbReference type="Gene3D" id="2.60.120.590">
    <property type="entry name" value="Alpha-ketoglutarate-dependent dioxygenase AlkB-like"/>
    <property type="match status" value="1"/>
</dbReference>
<evidence type="ECO:0000256" key="6">
    <source>
        <dbReference type="SAM" id="MobiDB-lite"/>
    </source>
</evidence>
<dbReference type="PROSITE" id="PS51471">
    <property type="entry name" value="FE2OG_OXY"/>
    <property type="match status" value="1"/>
</dbReference>
<dbReference type="PANTHER" id="PTHR16557:SF2">
    <property type="entry name" value="NUCLEIC ACID DIOXYGENASE ALKBH1"/>
    <property type="match status" value="1"/>
</dbReference>
<keyword evidence="4" id="KW-0560">Oxidoreductase</keyword>
<evidence type="ECO:0000313" key="9">
    <source>
        <dbReference type="Proteomes" id="UP001363151"/>
    </source>
</evidence>
<evidence type="ECO:0000256" key="2">
    <source>
        <dbReference type="ARBA" id="ARBA00022723"/>
    </source>
</evidence>
<dbReference type="InterPro" id="IPR037151">
    <property type="entry name" value="AlkB-like_sf"/>
</dbReference>
<gene>
    <name evidence="8" type="ORF">SO694_00212018</name>
</gene>
<sequence>MCAVNFGARFRPHLDAGSAGYGQERSLLAALGDYGGGELRFSLVWFTPAAGDAAPEKKKFGKKAKGAVTLRPADGGSALADLGGAAAPEAAVVAPGCVLVRGFLSPRRQRELVDALAALDLKLEAPVYAGGRAASARWPASARSGIMSTPLRGCGRGADPRGARGRRARRARRLRRRGASLPAFDAPDVCLVNFYDHGGDRMGLHRDDSEEASALERGSPVVSISLGASATFATAATRDGPRARVTLRSGDVLCFGGAARGIFHGVERVDKPKTAPAGLNMRPGRLNLTFRAVR</sequence>